<evidence type="ECO:0000313" key="3">
    <source>
        <dbReference type="Proteomes" id="UP000312032"/>
    </source>
</evidence>
<sequence>MSYDLIVYDPSLIPADAAERRTWAQGVFTRDDDPAYSPGEQSSAVTECASSLQTVFPADDAAESEIEDAQERGVHPAKYFVDWDHLEITLADEDVQAAHQWLQDYCARNGLGILDIAGTGEFTEPEADTQPPESRGISATSTP</sequence>
<dbReference type="Proteomes" id="UP000312032">
    <property type="component" value="Unassembled WGS sequence"/>
</dbReference>
<organism evidence="2 3">
    <name type="scientific">Corynebacterium tapiri</name>
    <dbReference type="NCBI Taxonomy" id="1448266"/>
    <lineage>
        <taxon>Bacteria</taxon>
        <taxon>Bacillati</taxon>
        <taxon>Actinomycetota</taxon>
        <taxon>Actinomycetes</taxon>
        <taxon>Mycobacteriales</taxon>
        <taxon>Corynebacteriaceae</taxon>
        <taxon>Corynebacterium</taxon>
    </lineage>
</organism>
<evidence type="ECO:0000256" key="1">
    <source>
        <dbReference type="SAM" id="MobiDB-lite"/>
    </source>
</evidence>
<evidence type="ECO:0000313" key="2">
    <source>
        <dbReference type="EMBL" id="TNL99389.1"/>
    </source>
</evidence>
<accession>A0A5C4U5D0</accession>
<reference evidence="2 3" key="1">
    <citation type="submission" date="2019-06" db="EMBL/GenBank/DDBJ databases">
        <authorList>
            <person name="Li J."/>
        </authorList>
    </citation>
    <scope>NUCLEOTIDE SEQUENCE [LARGE SCALE GENOMIC DNA]</scope>
    <source>
        <strain evidence="2 3">LMG 28165</strain>
    </source>
</reference>
<protein>
    <submittedName>
        <fullName evidence="2">Uncharacterized protein</fullName>
    </submittedName>
</protein>
<dbReference type="EMBL" id="VDHJ01000003">
    <property type="protein sequence ID" value="TNL99389.1"/>
    <property type="molecule type" value="Genomic_DNA"/>
</dbReference>
<keyword evidence="3" id="KW-1185">Reference proteome</keyword>
<name>A0A5C4U5D0_9CORY</name>
<comment type="caution">
    <text evidence="2">The sequence shown here is derived from an EMBL/GenBank/DDBJ whole genome shotgun (WGS) entry which is preliminary data.</text>
</comment>
<feature type="region of interest" description="Disordered" evidence="1">
    <location>
        <begin position="121"/>
        <end position="143"/>
    </location>
</feature>
<proteinExistence type="predicted"/>
<gene>
    <name evidence="2" type="ORF">FHE74_03280</name>
</gene>
<dbReference type="AlphaFoldDB" id="A0A5C4U5D0"/>
<dbReference type="RefSeq" id="WP_139465065.1">
    <property type="nucleotide sequence ID" value="NZ_VDHJ01000003.1"/>
</dbReference>
<dbReference type="OrthoDB" id="3732131at2"/>